<dbReference type="RefSeq" id="WP_014271670.1">
    <property type="nucleotide sequence ID" value="NC_016633.1"/>
</dbReference>
<evidence type="ECO:0000256" key="1">
    <source>
        <dbReference type="SAM" id="Phobius"/>
    </source>
</evidence>
<evidence type="ECO:0000313" key="2">
    <source>
        <dbReference type="EMBL" id="AEV30831.1"/>
    </source>
</evidence>
<name>G8QYX2_SPHPG</name>
<dbReference type="AlphaFoldDB" id="G8QYX2"/>
<keyword evidence="1" id="KW-0812">Transmembrane</keyword>
<sequence>MRIQALLLGDIRFQWKYGFYFLYLVFSLLYVFLLQSFPAAWADTASLIMVFSDPAAMGLFFMGAIILLEKSEQTLQSLAVSPIQPFEYVLAKLLSLAFLSTLVGFAIRLSVTRIERPILFFLGVFLGSCLFSATGLLVATKAKTLNQFIVFTIPFELIINLPAFAYLFGWKAPALLLHPGVCVIELCGNGNPWIVSGSVLFAWTVGVSLLATLQMKRYFLSLGGSKS</sequence>
<keyword evidence="1" id="KW-0472">Membrane</keyword>
<feature type="transmembrane region" description="Helical" evidence="1">
    <location>
        <begin position="117"/>
        <end position="139"/>
    </location>
</feature>
<feature type="transmembrane region" description="Helical" evidence="1">
    <location>
        <begin position="193"/>
        <end position="213"/>
    </location>
</feature>
<protein>
    <recommendedName>
        <fullName evidence="4">ABC-2 family transporter protein</fullName>
    </recommendedName>
</protein>
<feature type="transmembrane region" description="Helical" evidence="1">
    <location>
        <begin position="47"/>
        <end position="68"/>
    </location>
</feature>
<dbReference type="STRING" id="158190.SpiGrapes_3084"/>
<evidence type="ECO:0000313" key="3">
    <source>
        <dbReference type="Proteomes" id="UP000005632"/>
    </source>
</evidence>
<keyword evidence="1" id="KW-1133">Transmembrane helix</keyword>
<feature type="transmembrane region" description="Helical" evidence="1">
    <location>
        <begin position="89"/>
        <end position="111"/>
    </location>
</feature>
<dbReference type="Proteomes" id="UP000005632">
    <property type="component" value="Chromosome"/>
</dbReference>
<dbReference type="OrthoDB" id="8480522at2"/>
<dbReference type="Pfam" id="PF24686">
    <property type="entry name" value="FLQE3_permease"/>
    <property type="match status" value="1"/>
</dbReference>
<feature type="transmembrane region" description="Helical" evidence="1">
    <location>
        <begin position="20"/>
        <end position="41"/>
    </location>
</feature>
<dbReference type="eggNOG" id="COG1668">
    <property type="taxonomic scope" value="Bacteria"/>
</dbReference>
<proteinExistence type="predicted"/>
<reference evidence="2 3" key="1">
    <citation type="submission" date="2011-11" db="EMBL/GenBank/DDBJ databases">
        <title>Complete sequence of Spirochaeta sp. grapes.</title>
        <authorList>
            <consortium name="US DOE Joint Genome Institute"/>
            <person name="Lucas S."/>
            <person name="Han J."/>
            <person name="Lapidus A."/>
            <person name="Cheng J.-F."/>
            <person name="Goodwin L."/>
            <person name="Pitluck S."/>
            <person name="Peters L."/>
            <person name="Ovchinnikova G."/>
            <person name="Munk A.C."/>
            <person name="Detter J.C."/>
            <person name="Han C."/>
            <person name="Tapia R."/>
            <person name="Land M."/>
            <person name="Hauser L."/>
            <person name="Kyrpides N."/>
            <person name="Ivanova N."/>
            <person name="Pagani I."/>
            <person name="Ritalahtilisa K."/>
            <person name="Loeffler F."/>
            <person name="Woyke T."/>
        </authorList>
    </citation>
    <scope>NUCLEOTIDE SEQUENCE [LARGE SCALE GENOMIC DNA]</scope>
    <source>
        <strain evidence="3">ATCC BAA-1885 / DSM 22778 / Grapes</strain>
    </source>
</reference>
<dbReference type="KEGG" id="sgp:SpiGrapes_3084"/>
<gene>
    <name evidence="2" type="ordered locus">SpiGrapes_3084</name>
</gene>
<dbReference type="EMBL" id="CP003155">
    <property type="protein sequence ID" value="AEV30831.1"/>
    <property type="molecule type" value="Genomic_DNA"/>
</dbReference>
<evidence type="ECO:0008006" key="4">
    <source>
        <dbReference type="Google" id="ProtNLM"/>
    </source>
</evidence>
<dbReference type="InterPro" id="IPR056926">
    <property type="entry name" value="FLQE3_permease"/>
</dbReference>
<accession>G8QYX2</accession>
<keyword evidence="3" id="KW-1185">Reference proteome</keyword>
<organism evidence="2 3">
    <name type="scientific">Sphaerochaeta pleomorpha (strain ATCC BAA-1885 / DSM 22778 / Grapes)</name>
    <dbReference type="NCBI Taxonomy" id="158190"/>
    <lineage>
        <taxon>Bacteria</taxon>
        <taxon>Pseudomonadati</taxon>
        <taxon>Spirochaetota</taxon>
        <taxon>Spirochaetia</taxon>
        <taxon>Spirochaetales</taxon>
        <taxon>Sphaerochaetaceae</taxon>
        <taxon>Sphaerochaeta</taxon>
    </lineage>
</organism>
<feature type="transmembrane region" description="Helical" evidence="1">
    <location>
        <begin position="148"/>
        <end position="169"/>
    </location>
</feature>
<dbReference type="HOGENOM" id="CLU_099729_1_0_12"/>